<dbReference type="STRING" id="1423815.FC27_GL002217"/>
<dbReference type="Proteomes" id="UP000051647">
    <property type="component" value="Unassembled WGS sequence"/>
</dbReference>
<dbReference type="SUPFAM" id="SSF48317">
    <property type="entry name" value="Acid phosphatase/Vanadium-dependent haloperoxidase"/>
    <property type="match status" value="1"/>
</dbReference>
<feature type="transmembrane region" description="Helical" evidence="1">
    <location>
        <begin position="157"/>
        <end position="177"/>
    </location>
</feature>
<keyword evidence="1" id="KW-1133">Transmembrane helix</keyword>
<comment type="caution">
    <text evidence="3">The sequence shown here is derived from an EMBL/GenBank/DDBJ whole genome shotgun (WGS) entry which is preliminary data.</text>
</comment>
<dbReference type="InterPro" id="IPR000326">
    <property type="entry name" value="PAP2/HPO"/>
</dbReference>
<dbReference type="PANTHER" id="PTHR14969:SF13">
    <property type="entry name" value="AT30094P"/>
    <property type="match status" value="1"/>
</dbReference>
<protein>
    <submittedName>
        <fullName evidence="3">Membrane-associated phospholipid phosphatase</fullName>
    </submittedName>
</protein>
<keyword evidence="4" id="KW-1185">Reference proteome</keyword>
<sequence>MIFEQNNNRGVVSFSCFLAFILLLTAVKLQAGWLFNLDRLIQSVAKITPGSHAADIFQVLTFFGSPEVVLIVSLILVITFIVIKEKVTALWITFTVLGGYALAYGIKLFVQRPRPAADFVKSTGFSFPSGHTFGTAILTMILIVIIAPRLKQAGNRFLMKSLLIIWLILVVISRVFLRSHYPTDVLGSLLLAAGWWNFAEMLYFRFYGRANKVLKEQPEESN</sequence>
<dbReference type="RefSeq" id="WP_010625210.1">
    <property type="nucleotide sequence ID" value="NZ_AZFA01000008.1"/>
</dbReference>
<evidence type="ECO:0000313" key="3">
    <source>
        <dbReference type="EMBL" id="KRL67096.1"/>
    </source>
</evidence>
<name>A0A0R1SM53_9LACO</name>
<feature type="transmembrane region" description="Helical" evidence="1">
    <location>
        <begin position="130"/>
        <end position="150"/>
    </location>
</feature>
<dbReference type="SMART" id="SM00014">
    <property type="entry name" value="acidPPc"/>
    <property type="match status" value="1"/>
</dbReference>
<dbReference type="PATRIC" id="fig|1423815.3.peg.2275"/>
<keyword evidence="1" id="KW-0472">Membrane</keyword>
<dbReference type="Gene3D" id="1.20.144.10">
    <property type="entry name" value="Phosphatidic acid phosphatase type 2/haloperoxidase"/>
    <property type="match status" value="2"/>
</dbReference>
<dbReference type="EMBL" id="AZFA01000008">
    <property type="protein sequence ID" value="KRL67096.1"/>
    <property type="molecule type" value="Genomic_DNA"/>
</dbReference>
<evidence type="ECO:0000259" key="2">
    <source>
        <dbReference type="SMART" id="SM00014"/>
    </source>
</evidence>
<organism evidence="3 4">
    <name type="scientific">Companilactobacillus versmoldensis DSM 14857 = KCTC 3814</name>
    <dbReference type="NCBI Taxonomy" id="1423815"/>
    <lineage>
        <taxon>Bacteria</taxon>
        <taxon>Bacillati</taxon>
        <taxon>Bacillota</taxon>
        <taxon>Bacilli</taxon>
        <taxon>Lactobacillales</taxon>
        <taxon>Lactobacillaceae</taxon>
        <taxon>Companilactobacillus</taxon>
    </lineage>
</organism>
<reference evidence="3 4" key="1">
    <citation type="journal article" date="2015" name="Genome Announc.">
        <title>Expanding the biotechnology potential of lactobacilli through comparative genomics of 213 strains and associated genera.</title>
        <authorList>
            <person name="Sun Z."/>
            <person name="Harris H.M."/>
            <person name="McCann A."/>
            <person name="Guo C."/>
            <person name="Argimon S."/>
            <person name="Zhang W."/>
            <person name="Yang X."/>
            <person name="Jeffery I.B."/>
            <person name="Cooney J.C."/>
            <person name="Kagawa T.F."/>
            <person name="Liu W."/>
            <person name="Song Y."/>
            <person name="Salvetti E."/>
            <person name="Wrobel A."/>
            <person name="Rasinkangas P."/>
            <person name="Parkhill J."/>
            <person name="Rea M.C."/>
            <person name="O'Sullivan O."/>
            <person name="Ritari J."/>
            <person name="Douillard F.P."/>
            <person name="Paul Ross R."/>
            <person name="Yang R."/>
            <person name="Briner A.E."/>
            <person name="Felis G.E."/>
            <person name="de Vos W.M."/>
            <person name="Barrangou R."/>
            <person name="Klaenhammer T.R."/>
            <person name="Caufield P.W."/>
            <person name="Cui Y."/>
            <person name="Zhang H."/>
            <person name="O'Toole P.W."/>
        </authorList>
    </citation>
    <scope>NUCLEOTIDE SEQUENCE [LARGE SCALE GENOMIC DNA]</scope>
    <source>
        <strain evidence="3 4">DSM 14857</strain>
    </source>
</reference>
<dbReference type="Pfam" id="PF01569">
    <property type="entry name" value="PAP2"/>
    <property type="match status" value="1"/>
</dbReference>
<feature type="transmembrane region" description="Helical" evidence="1">
    <location>
        <begin position="56"/>
        <end position="83"/>
    </location>
</feature>
<gene>
    <name evidence="3" type="ORF">FC27_GL002217</name>
</gene>
<dbReference type="AlphaFoldDB" id="A0A0R1SM53"/>
<feature type="domain" description="Phosphatidic acid phosphatase type 2/haloperoxidase" evidence="2">
    <location>
        <begin position="89"/>
        <end position="200"/>
    </location>
</feature>
<evidence type="ECO:0000256" key="1">
    <source>
        <dbReference type="SAM" id="Phobius"/>
    </source>
</evidence>
<accession>A0A0R1SM53</accession>
<feature type="transmembrane region" description="Helical" evidence="1">
    <location>
        <begin position="12"/>
        <end position="36"/>
    </location>
</feature>
<feature type="transmembrane region" description="Helical" evidence="1">
    <location>
        <begin position="189"/>
        <end position="207"/>
    </location>
</feature>
<keyword evidence="1" id="KW-0812">Transmembrane</keyword>
<dbReference type="eggNOG" id="COG0671">
    <property type="taxonomic scope" value="Bacteria"/>
</dbReference>
<dbReference type="InterPro" id="IPR036938">
    <property type="entry name" value="PAP2/HPO_sf"/>
</dbReference>
<feature type="transmembrane region" description="Helical" evidence="1">
    <location>
        <begin position="90"/>
        <end position="110"/>
    </location>
</feature>
<dbReference type="CDD" id="cd03392">
    <property type="entry name" value="PAP2_like_2"/>
    <property type="match status" value="1"/>
</dbReference>
<dbReference type="PANTHER" id="PTHR14969">
    <property type="entry name" value="SPHINGOSINE-1-PHOSPHATE PHOSPHOHYDROLASE"/>
    <property type="match status" value="1"/>
</dbReference>
<evidence type="ECO:0000313" key="4">
    <source>
        <dbReference type="Proteomes" id="UP000051647"/>
    </source>
</evidence>
<proteinExistence type="predicted"/>